<protein>
    <submittedName>
        <fullName evidence="2">SDR family oxidoreductase</fullName>
    </submittedName>
</protein>
<dbReference type="RefSeq" id="WP_010864209.1">
    <property type="nucleotide sequence ID" value="NZ_CP076371.1"/>
</dbReference>
<dbReference type="GO" id="GO:0004029">
    <property type="term" value="F:aldehyde dehydrogenase (NAD+) activity"/>
    <property type="evidence" value="ECO:0007669"/>
    <property type="project" value="TreeGrafter"/>
</dbReference>
<gene>
    <name evidence="2" type="ORF">J2R62_02575</name>
</gene>
<accession>A0A8I1W3C8</accession>
<dbReference type="CDD" id="cd05266">
    <property type="entry name" value="SDR_a4"/>
    <property type="match status" value="1"/>
</dbReference>
<dbReference type="InterPro" id="IPR051783">
    <property type="entry name" value="NAD(P)-dependent_oxidoreduct"/>
</dbReference>
<dbReference type="Pfam" id="PF01370">
    <property type="entry name" value="Epimerase"/>
    <property type="match status" value="1"/>
</dbReference>
<dbReference type="SUPFAM" id="SSF51735">
    <property type="entry name" value="NAD(P)-binding Rossmann-fold domains"/>
    <property type="match status" value="1"/>
</dbReference>
<sequence length="276" mass="30023">MSKEIAIIGLGWLGMPLAMALQAQGQHVLGSKTTQDGVDAARLSGIECYRLQLTPELDADDDDVTHLLAAQTLIINIPPGRHNCDELFYISAVQNLVDSALAQGQVQHIIFVSSTSVYGRGKGAVTEASGCYPETASARALHELENWLHALPGVRVDILRCAGLVGPGRHPARFLAGRQNLTDGAQGVNFVHLDDCIRAIALLLECRLPQGRIYNLCAPEHPIRSVFYPLISRSLGVEPPTFLPDTNGKMRVIDGSLICREQGFSYLYPDPAQMQF</sequence>
<dbReference type="AlphaFoldDB" id="A0A8I1W3C8"/>
<proteinExistence type="predicted"/>
<dbReference type="EMBL" id="JAFNAA010000002">
    <property type="protein sequence ID" value="MBO1107117.1"/>
    <property type="molecule type" value="Genomic_DNA"/>
</dbReference>
<evidence type="ECO:0000259" key="1">
    <source>
        <dbReference type="Pfam" id="PF01370"/>
    </source>
</evidence>
<dbReference type="PANTHER" id="PTHR48079">
    <property type="entry name" value="PROTEIN YEEZ"/>
    <property type="match status" value="1"/>
</dbReference>
<dbReference type="InterPro" id="IPR001509">
    <property type="entry name" value="Epimerase_deHydtase"/>
</dbReference>
<dbReference type="KEGG" id="pshi:SAMEA2665130_2171"/>
<reference evidence="2" key="1">
    <citation type="submission" date="2021-03" db="EMBL/GenBank/DDBJ databases">
        <title>Plesiomonas shigelloides zfcc0051, isolated from zebrafish feces.</title>
        <authorList>
            <person name="Vanderhoek Z."/>
            <person name="Gaulke C."/>
        </authorList>
    </citation>
    <scope>NUCLEOTIDE SEQUENCE</scope>
    <source>
        <strain evidence="2">Zfcc0051</strain>
    </source>
</reference>
<organism evidence="2 3">
    <name type="scientific">Plesiomonas shigelloides</name>
    <name type="common">Aeromonas shigelloides</name>
    <dbReference type="NCBI Taxonomy" id="703"/>
    <lineage>
        <taxon>Bacteria</taxon>
        <taxon>Pseudomonadati</taxon>
        <taxon>Pseudomonadota</taxon>
        <taxon>Gammaproteobacteria</taxon>
        <taxon>Enterobacterales</taxon>
        <taxon>Enterobacteriaceae</taxon>
        <taxon>Plesiomonas</taxon>
    </lineage>
</organism>
<dbReference type="Gene3D" id="3.40.50.720">
    <property type="entry name" value="NAD(P)-binding Rossmann-like Domain"/>
    <property type="match status" value="1"/>
</dbReference>
<comment type="caution">
    <text evidence="2">The sequence shown here is derived from an EMBL/GenBank/DDBJ whole genome shotgun (WGS) entry which is preliminary data.</text>
</comment>
<dbReference type="Proteomes" id="UP000664658">
    <property type="component" value="Unassembled WGS sequence"/>
</dbReference>
<dbReference type="InterPro" id="IPR036291">
    <property type="entry name" value="NAD(P)-bd_dom_sf"/>
</dbReference>
<dbReference type="GO" id="GO:0005737">
    <property type="term" value="C:cytoplasm"/>
    <property type="evidence" value="ECO:0007669"/>
    <property type="project" value="TreeGrafter"/>
</dbReference>
<dbReference type="PANTHER" id="PTHR48079:SF6">
    <property type="entry name" value="NAD(P)-BINDING DOMAIN-CONTAINING PROTEIN-RELATED"/>
    <property type="match status" value="1"/>
</dbReference>
<evidence type="ECO:0000313" key="3">
    <source>
        <dbReference type="Proteomes" id="UP000664658"/>
    </source>
</evidence>
<evidence type="ECO:0000313" key="2">
    <source>
        <dbReference type="EMBL" id="MBO1107117.1"/>
    </source>
</evidence>
<feature type="domain" description="NAD-dependent epimerase/dehydratase" evidence="1">
    <location>
        <begin position="8"/>
        <end position="217"/>
    </location>
</feature>
<name>A0A8I1W3C8_PLESH</name>